<name>A0A1B0CES3_LUTLO</name>
<organism evidence="2 3">
    <name type="scientific">Lutzomyia longipalpis</name>
    <name type="common">Sand fly</name>
    <dbReference type="NCBI Taxonomy" id="7200"/>
    <lineage>
        <taxon>Eukaryota</taxon>
        <taxon>Metazoa</taxon>
        <taxon>Ecdysozoa</taxon>
        <taxon>Arthropoda</taxon>
        <taxon>Hexapoda</taxon>
        <taxon>Insecta</taxon>
        <taxon>Pterygota</taxon>
        <taxon>Neoptera</taxon>
        <taxon>Endopterygota</taxon>
        <taxon>Diptera</taxon>
        <taxon>Nematocera</taxon>
        <taxon>Psychodoidea</taxon>
        <taxon>Psychodidae</taxon>
        <taxon>Lutzomyia</taxon>
        <taxon>Lutzomyia</taxon>
    </lineage>
</organism>
<feature type="compositionally biased region" description="Basic and acidic residues" evidence="1">
    <location>
        <begin position="28"/>
        <end position="37"/>
    </location>
</feature>
<evidence type="ECO:0000256" key="1">
    <source>
        <dbReference type="SAM" id="MobiDB-lite"/>
    </source>
</evidence>
<protein>
    <submittedName>
        <fullName evidence="2">Uncharacterized protein</fullName>
    </submittedName>
</protein>
<feature type="region of interest" description="Disordered" evidence="1">
    <location>
        <begin position="1"/>
        <end position="50"/>
    </location>
</feature>
<evidence type="ECO:0000313" key="3">
    <source>
        <dbReference type="Proteomes" id="UP000092461"/>
    </source>
</evidence>
<dbReference type="EnsemblMetazoa" id="LLOJ002843-RA">
    <property type="protein sequence ID" value="LLOJ002843-PA"/>
    <property type="gene ID" value="LLOJ002843"/>
</dbReference>
<dbReference type="VEuPathDB" id="VectorBase:LLOJ002843"/>
<dbReference type="AlphaFoldDB" id="A0A1B0CES3"/>
<evidence type="ECO:0000313" key="2">
    <source>
        <dbReference type="EnsemblMetazoa" id="LLOJ002843-PA"/>
    </source>
</evidence>
<dbReference type="EMBL" id="AJWK01009149">
    <property type="status" value="NOT_ANNOTATED_CDS"/>
    <property type="molecule type" value="Genomic_DNA"/>
</dbReference>
<feature type="compositionally biased region" description="Polar residues" evidence="1">
    <location>
        <begin position="1"/>
        <end position="12"/>
    </location>
</feature>
<sequence length="127" mass="14101">DLATTVSPASRQHSPRDQDRTDEDDPVDVEKSKKVDTNDAIGTSGNASRALQVKRWCTEGRGINESRWYGLPSITSKMSPDRTDEEDLACPPKILFTKCLNETIGTSSIRHHGCCNWSSEDPEKNLP</sequence>
<dbReference type="Proteomes" id="UP000092461">
    <property type="component" value="Unassembled WGS sequence"/>
</dbReference>
<proteinExistence type="predicted"/>
<reference evidence="2" key="1">
    <citation type="submission" date="2020-05" db="UniProtKB">
        <authorList>
            <consortium name="EnsemblMetazoa"/>
        </authorList>
    </citation>
    <scope>IDENTIFICATION</scope>
    <source>
        <strain evidence="2">Jacobina</strain>
    </source>
</reference>
<keyword evidence="3" id="KW-1185">Reference proteome</keyword>
<accession>A0A1B0CES3</accession>
<feature type="compositionally biased region" description="Polar residues" evidence="1">
    <location>
        <begin position="40"/>
        <end position="49"/>
    </location>
</feature>